<feature type="transmembrane region" description="Helical" evidence="1">
    <location>
        <begin position="6"/>
        <end position="24"/>
    </location>
</feature>
<reference evidence="2 3" key="1">
    <citation type="submission" date="2017-02" db="EMBL/GenBank/DDBJ databases">
        <authorList>
            <person name="Peterson S.W."/>
        </authorList>
    </citation>
    <scope>NUCLEOTIDE SEQUENCE [LARGE SCALE GENOMIC DNA]</scope>
    <source>
        <strain evidence="2 3">M1</strain>
    </source>
</reference>
<keyword evidence="1" id="KW-0812">Transmembrane</keyword>
<sequence length="82" mass="9508">MKTVMIAILMIIVMLSVDILLQYLDMPHIARMLTAYGIVAYNCMLRKKFGLFGTFDIIIIILLILVLILMFVLPYILRVIYL</sequence>
<protein>
    <submittedName>
        <fullName evidence="2">Uncharacterized protein</fullName>
    </submittedName>
</protein>
<feature type="transmembrane region" description="Helical" evidence="1">
    <location>
        <begin position="54"/>
        <end position="77"/>
    </location>
</feature>
<keyword evidence="1" id="KW-1133">Transmembrane helix</keyword>
<gene>
    <name evidence="2" type="ORF">SAMN02194393_05175</name>
</gene>
<dbReference type="Proteomes" id="UP000190285">
    <property type="component" value="Unassembled WGS sequence"/>
</dbReference>
<name>A0A1T5MQH7_9FIRM</name>
<proteinExistence type="predicted"/>
<evidence type="ECO:0000313" key="3">
    <source>
        <dbReference type="Proteomes" id="UP000190285"/>
    </source>
</evidence>
<dbReference type="EMBL" id="FUZT01000022">
    <property type="protein sequence ID" value="SKC90490.1"/>
    <property type="molecule type" value="Genomic_DNA"/>
</dbReference>
<dbReference type="STRING" id="36842.SAMN02194393_05175"/>
<dbReference type="RefSeq" id="WP_079495768.1">
    <property type="nucleotide sequence ID" value="NZ_FUZT01000022.1"/>
</dbReference>
<organism evidence="2 3">
    <name type="scientific">Maledivibacter halophilus</name>
    <dbReference type="NCBI Taxonomy" id="36842"/>
    <lineage>
        <taxon>Bacteria</taxon>
        <taxon>Bacillati</taxon>
        <taxon>Bacillota</taxon>
        <taxon>Clostridia</taxon>
        <taxon>Peptostreptococcales</taxon>
        <taxon>Caminicellaceae</taxon>
        <taxon>Maledivibacter</taxon>
    </lineage>
</organism>
<dbReference type="AlphaFoldDB" id="A0A1T5MQH7"/>
<evidence type="ECO:0000256" key="1">
    <source>
        <dbReference type="SAM" id="Phobius"/>
    </source>
</evidence>
<evidence type="ECO:0000313" key="2">
    <source>
        <dbReference type="EMBL" id="SKC90490.1"/>
    </source>
</evidence>
<accession>A0A1T5MQH7</accession>
<keyword evidence="1" id="KW-0472">Membrane</keyword>
<keyword evidence="3" id="KW-1185">Reference proteome</keyword>